<keyword evidence="1" id="KW-0812">Transmembrane</keyword>
<feature type="transmembrane region" description="Helical" evidence="1">
    <location>
        <begin position="46"/>
        <end position="68"/>
    </location>
</feature>
<sequence>MCPRAFYGLCGATILASGQRCGISLLAAPLLTMIVPITDALEHKPLIPGASTLMVTMAVGQMLAPLVVSVLERNRTHLRAAALAGLGTAVVIASYGITALAFRGTGELVIWGVIGLVFGALTFGGGASNLGAATDAAEEKDAGAMVATYVFAISLAAPVGVLLWGLLMSRFSVETAVLTGATATALVSGLFVRMTGATRRGQLAP</sequence>
<protein>
    <submittedName>
        <fullName evidence="2">Unannotated protein</fullName>
    </submittedName>
</protein>
<feature type="transmembrane region" description="Helical" evidence="1">
    <location>
        <begin position="108"/>
        <end position="132"/>
    </location>
</feature>
<feature type="transmembrane region" description="Helical" evidence="1">
    <location>
        <begin position="173"/>
        <end position="192"/>
    </location>
</feature>
<dbReference type="EMBL" id="CAFBLU010000049">
    <property type="protein sequence ID" value="CAB4882578.1"/>
    <property type="molecule type" value="Genomic_DNA"/>
</dbReference>
<feature type="transmembrane region" description="Helical" evidence="1">
    <location>
        <begin position="80"/>
        <end position="102"/>
    </location>
</feature>
<keyword evidence="1" id="KW-0472">Membrane</keyword>
<dbReference type="AlphaFoldDB" id="A0A6J7ELJ4"/>
<evidence type="ECO:0000313" key="2">
    <source>
        <dbReference type="EMBL" id="CAB4882578.1"/>
    </source>
</evidence>
<dbReference type="SUPFAM" id="SSF103473">
    <property type="entry name" value="MFS general substrate transporter"/>
    <property type="match status" value="1"/>
</dbReference>
<evidence type="ECO:0000256" key="1">
    <source>
        <dbReference type="SAM" id="Phobius"/>
    </source>
</evidence>
<accession>A0A6J7ELJ4</accession>
<organism evidence="2">
    <name type="scientific">freshwater metagenome</name>
    <dbReference type="NCBI Taxonomy" id="449393"/>
    <lineage>
        <taxon>unclassified sequences</taxon>
        <taxon>metagenomes</taxon>
        <taxon>ecological metagenomes</taxon>
    </lineage>
</organism>
<keyword evidence="1" id="KW-1133">Transmembrane helix</keyword>
<name>A0A6J7ELJ4_9ZZZZ</name>
<gene>
    <name evidence="2" type="ORF">UFOPK3444_01584</name>
</gene>
<reference evidence="2" key="1">
    <citation type="submission" date="2020-05" db="EMBL/GenBank/DDBJ databases">
        <authorList>
            <person name="Chiriac C."/>
            <person name="Salcher M."/>
            <person name="Ghai R."/>
            <person name="Kavagutti S V."/>
        </authorList>
    </citation>
    <scope>NUCLEOTIDE SEQUENCE</scope>
</reference>
<proteinExistence type="predicted"/>
<dbReference type="InterPro" id="IPR036259">
    <property type="entry name" value="MFS_trans_sf"/>
</dbReference>
<feature type="transmembrane region" description="Helical" evidence="1">
    <location>
        <begin position="144"/>
        <end position="167"/>
    </location>
</feature>